<organism evidence="1 2">
    <name type="scientific">Candidatus Woesebacteria bacterium GW2011_GWB1_41_10</name>
    <dbReference type="NCBI Taxonomy" id="1618577"/>
    <lineage>
        <taxon>Bacteria</taxon>
        <taxon>Candidatus Woeseibacteriota</taxon>
    </lineage>
</organism>
<dbReference type="SUPFAM" id="SSF56281">
    <property type="entry name" value="Metallo-hydrolase/oxidoreductase"/>
    <property type="match status" value="1"/>
</dbReference>
<dbReference type="Pfam" id="PF13483">
    <property type="entry name" value="Lactamase_B_3"/>
    <property type="match status" value="1"/>
</dbReference>
<dbReference type="PANTHER" id="PTHR39189:SF1">
    <property type="entry name" value="UPF0173 METAL-DEPENDENT HYDROLASE YTKL"/>
    <property type="match status" value="1"/>
</dbReference>
<dbReference type="GO" id="GO:0016787">
    <property type="term" value="F:hydrolase activity"/>
    <property type="evidence" value="ECO:0007669"/>
    <property type="project" value="UniProtKB-KW"/>
</dbReference>
<dbReference type="PANTHER" id="PTHR39189">
    <property type="entry name" value="UPF0173 METAL-DEPENDENT HYDROLASE YTKL"/>
    <property type="match status" value="1"/>
</dbReference>
<dbReference type="AlphaFoldDB" id="A0A0G0U7V6"/>
<gene>
    <name evidence="1" type="ORF">UU32_C0041G0002</name>
</gene>
<evidence type="ECO:0000313" key="1">
    <source>
        <dbReference type="EMBL" id="KKR85083.1"/>
    </source>
</evidence>
<sequence>MDITYLGHSNFRIKTKIATIITDPYLTKTDGDIITISHDNFDRSALEKVIGFKKVVEGPGEYEISGVSIIGIGFFQNTIYVYEADGLRLAHLGNLTHLLTDEIVDQIGTLDVLMVSAQKEAAQNVEKIDPYFIIPMNYQEQGSLDSFLKEIGAPVENLPKFSLKKEDIMEDQNTKVIVLHDR</sequence>
<proteinExistence type="predicted"/>
<comment type="caution">
    <text evidence="1">The sequence shown here is derived from an EMBL/GenBank/DDBJ whole genome shotgun (WGS) entry which is preliminary data.</text>
</comment>
<keyword evidence="1" id="KW-0378">Hydrolase</keyword>
<protein>
    <submittedName>
        <fullName evidence="1">Zn-dependent hydrolase of the beta-lactamase fold-like protein</fullName>
    </submittedName>
</protein>
<name>A0A0G0U7V6_9BACT</name>
<accession>A0A0G0U7V6</accession>
<dbReference type="Proteomes" id="UP000033858">
    <property type="component" value="Unassembled WGS sequence"/>
</dbReference>
<dbReference type="InterPro" id="IPR036866">
    <property type="entry name" value="RibonucZ/Hydroxyglut_hydro"/>
</dbReference>
<dbReference type="EMBL" id="LCAE01000041">
    <property type="protein sequence ID" value="KKR85083.1"/>
    <property type="molecule type" value="Genomic_DNA"/>
</dbReference>
<dbReference type="Gene3D" id="3.60.15.10">
    <property type="entry name" value="Ribonuclease Z/Hydroxyacylglutathione hydrolase-like"/>
    <property type="match status" value="1"/>
</dbReference>
<evidence type="ECO:0000313" key="2">
    <source>
        <dbReference type="Proteomes" id="UP000033858"/>
    </source>
</evidence>
<reference evidence="1 2" key="1">
    <citation type="journal article" date="2015" name="Nature">
        <title>rRNA introns, odd ribosomes, and small enigmatic genomes across a large radiation of phyla.</title>
        <authorList>
            <person name="Brown C.T."/>
            <person name="Hug L.A."/>
            <person name="Thomas B.C."/>
            <person name="Sharon I."/>
            <person name="Castelle C.J."/>
            <person name="Singh A."/>
            <person name="Wilkins M.J."/>
            <person name="Williams K.H."/>
            <person name="Banfield J.F."/>
        </authorList>
    </citation>
    <scope>NUCLEOTIDE SEQUENCE [LARGE SCALE GENOMIC DNA]</scope>
</reference>